<gene>
    <name evidence="5" type="ORF">AWB85_17505</name>
</gene>
<evidence type="ECO:0000256" key="1">
    <source>
        <dbReference type="ARBA" id="ARBA00004418"/>
    </source>
</evidence>
<dbReference type="Proteomes" id="UP000186919">
    <property type="component" value="Unassembled WGS sequence"/>
</dbReference>
<dbReference type="GO" id="GO:0042597">
    <property type="term" value="C:periplasmic space"/>
    <property type="evidence" value="ECO:0007669"/>
    <property type="project" value="UniProtKB-SubCell"/>
</dbReference>
<dbReference type="InterPro" id="IPR015168">
    <property type="entry name" value="SsuA/THI5"/>
</dbReference>
<comment type="caution">
    <text evidence="5">The sequence shown here is derived from an EMBL/GenBank/DDBJ whole genome shotgun (WGS) entry which is preliminary data.</text>
</comment>
<proteinExistence type="inferred from homology"/>
<dbReference type="SUPFAM" id="SSF53850">
    <property type="entry name" value="Periplasmic binding protein-like II"/>
    <property type="match status" value="1"/>
</dbReference>
<sequence length="325" mass="34040">MTGLVDFRRLSAVIATILVIAGTVVACGDDRRNDAEFLTLGWVVDPSWAQVPVAKDLGLFTQKNVNVKIVPFPTGAAALEALAGGAVDIANGGDVPTAAAVLKNPRIRVIADGSRWPEGRFVARRSAGISSIADLAGRKIAVPLGSSAHFFASKFLADAHTEANLVHTGPAEIVTALVNKDVDAIAVFQPALSKAIDALGGDAVELQGPQKYNQHSLFLASTDAIDTKKSAVSRFVAAVAQADGPLTQRKPEALEAVSKAVGLDPRLIAVVTAEFEYKTGIGAELAPDLADRARWAQGIGRIPADQKLPDYQSVIVSSFVPASHR</sequence>
<protein>
    <recommendedName>
        <fullName evidence="4">Solute-binding protein family 3/N-terminal domain-containing protein</fullName>
    </recommendedName>
</protein>
<dbReference type="RefSeq" id="WP_064633529.1">
    <property type="nucleotide sequence ID" value="NZ_LQYE01000032.1"/>
</dbReference>
<feature type="domain" description="Solute-binding protein family 3/N-terminal" evidence="4">
    <location>
        <begin position="50"/>
        <end position="246"/>
    </location>
</feature>
<comment type="subcellular location">
    <subcellularLocation>
        <location evidence="1">Periplasm</location>
    </subcellularLocation>
</comment>
<dbReference type="Pfam" id="PF09084">
    <property type="entry name" value="NMT1"/>
    <property type="match status" value="1"/>
</dbReference>
<organism evidence="5 6">
    <name type="scientific">Mycobacteroides immunogenum</name>
    <dbReference type="NCBI Taxonomy" id="83262"/>
    <lineage>
        <taxon>Bacteria</taxon>
        <taxon>Bacillati</taxon>
        <taxon>Actinomycetota</taxon>
        <taxon>Actinomycetes</taxon>
        <taxon>Mycobacteriales</taxon>
        <taxon>Mycobacteriaceae</taxon>
        <taxon>Mycobacteroides</taxon>
    </lineage>
</organism>
<name>A0A179V627_9MYCO</name>
<dbReference type="InterPro" id="IPR001638">
    <property type="entry name" value="Solute-binding_3/MltF_N"/>
</dbReference>
<dbReference type="PANTHER" id="PTHR30024:SF47">
    <property type="entry name" value="TAURINE-BINDING PERIPLASMIC PROTEIN"/>
    <property type="match status" value="1"/>
</dbReference>
<evidence type="ECO:0000256" key="2">
    <source>
        <dbReference type="ARBA" id="ARBA00010742"/>
    </source>
</evidence>
<reference evidence="5 6" key="1">
    <citation type="submission" date="2016-01" db="EMBL/GenBank/DDBJ databases">
        <title>Mycobacterium immunogenum strain CD11_6 genome sequencing and assembly.</title>
        <authorList>
            <person name="Kaur G."/>
            <person name="Nair G.R."/>
            <person name="Mayilraj S."/>
        </authorList>
    </citation>
    <scope>NUCLEOTIDE SEQUENCE [LARGE SCALE GENOMIC DNA]</scope>
    <source>
        <strain evidence="5 6">CD11-6</strain>
    </source>
</reference>
<evidence type="ECO:0000313" key="5">
    <source>
        <dbReference type="EMBL" id="OAT66503.1"/>
    </source>
</evidence>
<accession>A0A179V627</accession>
<evidence type="ECO:0000259" key="4">
    <source>
        <dbReference type="SMART" id="SM00062"/>
    </source>
</evidence>
<dbReference type="EMBL" id="LQYE01000032">
    <property type="protein sequence ID" value="OAT66503.1"/>
    <property type="molecule type" value="Genomic_DNA"/>
</dbReference>
<comment type="similarity">
    <text evidence="2">Belongs to the bacterial solute-binding protein SsuA/TauA family.</text>
</comment>
<evidence type="ECO:0000313" key="6">
    <source>
        <dbReference type="Proteomes" id="UP000186919"/>
    </source>
</evidence>
<dbReference type="GO" id="GO:0042918">
    <property type="term" value="P:alkanesulfonate transmembrane transport"/>
    <property type="evidence" value="ECO:0007669"/>
    <property type="project" value="TreeGrafter"/>
</dbReference>
<keyword evidence="3" id="KW-0732">Signal</keyword>
<dbReference type="SMART" id="SM00062">
    <property type="entry name" value="PBPb"/>
    <property type="match status" value="1"/>
</dbReference>
<dbReference type="PANTHER" id="PTHR30024">
    <property type="entry name" value="ALIPHATIC SULFONATES-BINDING PROTEIN-RELATED"/>
    <property type="match status" value="1"/>
</dbReference>
<evidence type="ECO:0000256" key="3">
    <source>
        <dbReference type="ARBA" id="ARBA00022729"/>
    </source>
</evidence>
<dbReference type="Gene3D" id="3.40.190.10">
    <property type="entry name" value="Periplasmic binding protein-like II"/>
    <property type="match status" value="2"/>
</dbReference>
<dbReference type="AlphaFoldDB" id="A0A179V627"/>